<dbReference type="Pfam" id="PF04860">
    <property type="entry name" value="Phage_portal"/>
    <property type="match status" value="1"/>
</dbReference>
<name>A0A1Y3YYS3_9BACE</name>
<comment type="caution">
    <text evidence="2">The sequence shown here is derived from an EMBL/GenBank/DDBJ whole genome shotgun (WGS) entry which is preliminary data.</text>
</comment>
<protein>
    <recommendedName>
        <fullName evidence="4">Phage portal protein</fullName>
    </recommendedName>
</protein>
<organism evidence="2 3">
    <name type="scientific">Bacteroides clarus</name>
    <dbReference type="NCBI Taxonomy" id="626929"/>
    <lineage>
        <taxon>Bacteria</taxon>
        <taxon>Pseudomonadati</taxon>
        <taxon>Bacteroidota</taxon>
        <taxon>Bacteroidia</taxon>
        <taxon>Bacteroidales</taxon>
        <taxon>Bacteroidaceae</taxon>
        <taxon>Bacteroides</taxon>
    </lineage>
</organism>
<feature type="compositionally biased region" description="Low complexity" evidence="1">
    <location>
        <begin position="435"/>
        <end position="448"/>
    </location>
</feature>
<dbReference type="AlphaFoldDB" id="A0A1Y3YYS3"/>
<dbReference type="Proteomes" id="UP000195386">
    <property type="component" value="Unassembled WGS sequence"/>
</dbReference>
<sequence length="454" mass="51361">MGIFTKIWKPKNRKSIPMYDSVNRVEKDAAGNYWFLSDLFGARSRWKVYYDMTNNSDKAEALISCTPFFTVVDKIGSMMSRGVPYVVDKDGNEKRTYADIRNILHNPNPLQTFSSFVKQAEICLKVFGYCPIVLVRATEKSVPKAMWIVPPEIFHIEGTGKVFRQYELKDIVSSAYIDCNGRRMELEDYEYIIVYDSNILVESGRSADVKFESVSDSLSQPISNWIASMSASYTLLVNGGPKGVLYNDYTDQMGNVALSSEDEKEIKDSFKRDYGLVNKEYPILVTRYKLGWLPLDFDADKLKLHEEDKRCTDKIANAMGINANLFTDAKYDNLESAGKKAYQDVIIPDSRKIAECLSKAICPEGVFIKIDFADVECLQTNKEAEANTLVKVADAMQRLLDKSLITHDEARVEIARYIDIDPDNPKGDFDNNTASSVSSENNINNSKENGNKDE</sequence>
<evidence type="ECO:0000256" key="1">
    <source>
        <dbReference type="SAM" id="MobiDB-lite"/>
    </source>
</evidence>
<dbReference type="EMBL" id="NFII01000011">
    <property type="protein sequence ID" value="OUO00510.1"/>
    <property type="molecule type" value="Genomic_DNA"/>
</dbReference>
<feature type="region of interest" description="Disordered" evidence="1">
    <location>
        <begin position="423"/>
        <end position="454"/>
    </location>
</feature>
<gene>
    <name evidence="2" type="ORF">B5F97_12300</name>
</gene>
<dbReference type="InterPro" id="IPR006944">
    <property type="entry name" value="Phage/GTA_portal"/>
</dbReference>
<accession>A0A1Y3YYS3</accession>
<reference evidence="3" key="1">
    <citation type="submission" date="2017-04" db="EMBL/GenBank/DDBJ databases">
        <title>Function of individual gut microbiota members based on whole genome sequencing of pure cultures obtained from chicken caecum.</title>
        <authorList>
            <person name="Medvecky M."/>
            <person name="Cejkova D."/>
            <person name="Polansky O."/>
            <person name="Karasova D."/>
            <person name="Kubasova T."/>
            <person name="Cizek A."/>
            <person name="Rychlik I."/>
        </authorList>
    </citation>
    <scope>NUCLEOTIDE SEQUENCE [LARGE SCALE GENOMIC DNA]</scope>
    <source>
        <strain evidence="3">An43</strain>
    </source>
</reference>
<evidence type="ECO:0000313" key="3">
    <source>
        <dbReference type="Proteomes" id="UP000195386"/>
    </source>
</evidence>
<evidence type="ECO:0008006" key="4">
    <source>
        <dbReference type="Google" id="ProtNLM"/>
    </source>
</evidence>
<evidence type="ECO:0000313" key="2">
    <source>
        <dbReference type="EMBL" id="OUO00510.1"/>
    </source>
</evidence>
<proteinExistence type="predicted"/>